<protein>
    <submittedName>
        <fullName evidence="1">Uncharacterized protein</fullName>
    </submittedName>
</protein>
<accession>A0ABX7PXY5</accession>
<name>A0ABX7PXY5_9ENTR</name>
<dbReference type="RefSeq" id="WP_139227854.1">
    <property type="nucleotide sequence ID" value="NZ_CP014007.2"/>
</dbReference>
<proteinExistence type="predicted"/>
<dbReference type="EMBL" id="CP014007">
    <property type="protein sequence ID" value="QSV12338.1"/>
    <property type="molecule type" value="Genomic_DNA"/>
</dbReference>
<reference evidence="1 2" key="1">
    <citation type="submission" date="2021-03" db="EMBL/GenBank/DDBJ databases">
        <authorList>
            <person name="Li Y."/>
            <person name="Li S."/>
            <person name="Chen M."/>
            <person name="Peng G."/>
            <person name="Tan Z."/>
            <person name="An Q."/>
        </authorList>
    </citation>
    <scope>NUCLEOTIDE SEQUENCE [LARGE SCALE GENOMIC DNA]</scope>
    <source>
        <strain evidence="1 2">Ola 51</strain>
    </source>
</reference>
<evidence type="ECO:0000313" key="1">
    <source>
        <dbReference type="EMBL" id="QSV12338.1"/>
    </source>
</evidence>
<evidence type="ECO:0000313" key="2">
    <source>
        <dbReference type="Proteomes" id="UP000078227"/>
    </source>
</evidence>
<sequence>MARNKAFPARPFFSVVPLANKRRKYPPGGIYTILPKKILITNKQHIDSPCDKYATGKAEI</sequence>
<gene>
    <name evidence="1" type="ORF">AWR26_25150</name>
</gene>
<keyword evidence="2" id="KW-1185">Reference proteome</keyword>
<dbReference type="Proteomes" id="UP000078227">
    <property type="component" value="Chromosome"/>
</dbReference>
<organism evidence="1 2">
    <name type="scientific">Kosakonia oryzae</name>
    <dbReference type="NCBI Taxonomy" id="497725"/>
    <lineage>
        <taxon>Bacteria</taxon>
        <taxon>Pseudomonadati</taxon>
        <taxon>Pseudomonadota</taxon>
        <taxon>Gammaproteobacteria</taxon>
        <taxon>Enterobacterales</taxon>
        <taxon>Enterobacteriaceae</taxon>
        <taxon>Kosakonia</taxon>
    </lineage>
</organism>